<reference evidence="1 2" key="1">
    <citation type="submission" date="2019-02" db="EMBL/GenBank/DDBJ databases">
        <title>Deep-cultivation of Planctomycetes and their phenomic and genomic characterization uncovers novel biology.</title>
        <authorList>
            <person name="Wiegand S."/>
            <person name="Jogler M."/>
            <person name="Boedeker C."/>
            <person name="Pinto D."/>
            <person name="Vollmers J."/>
            <person name="Rivas-Marin E."/>
            <person name="Kohn T."/>
            <person name="Peeters S.H."/>
            <person name="Heuer A."/>
            <person name="Rast P."/>
            <person name="Oberbeckmann S."/>
            <person name="Bunk B."/>
            <person name="Jeske O."/>
            <person name="Meyerdierks A."/>
            <person name="Storesund J.E."/>
            <person name="Kallscheuer N."/>
            <person name="Luecker S."/>
            <person name="Lage O.M."/>
            <person name="Pohl T."/>
            <person name="Merkel B.J."/>
            <person name="Hornburger P."/>
            <person name="Mueller R.-W."/>
            <person name="Bruemmer F."/>
            <person name="Labrenz M."/>
            <person name="Spormann A.M."/>
            <person name="Op den Camp H."/>
            <person name="Overmann J."/>
            <person name="Amann R."/>
            <person name="Jetten M.S.M."/>
            <person name="Mascher T."/>
            <person name="Medema M.H."/>
            <person name="Devos D.P."/>
            <person name="Kaster A.-K."/>
            <person name="Ovreas L."/>
            <person name="Rohde M."/>
            <person name="Galperin M.Y."/>
            <person name="Jogler C."/>
        </authorList>
    </citation>
    <scope>NUCLEOTIDE SEQUENCE [LARGE SCALE GENOMIC DNA]</scope>
    <source>
        <strain evidence="1 2">Pla133</strain>
    </source>
</reference>
<accession>A0A518BGM6</accession>
<organism evidence="1 2">
    <name type="scientific">Engelhardtia mirabilis</name>
    <dbReference type="NCBI Taxonomy" id="2528011"/>
    <lineage>
        <taxon>Bacteria</taxon>
        <taxon>Pseudomonadati</taxon>
        <taxon>Planctomycetota</taxon>
        <taxon>Planctomycetia</taxon>
        <taxon>Planctomycetia incertae sedis</taxon>
        <taxon>Engelhardtia</taxon>
    </lineage>
</organism>
<protein>
    <submittedName>
        <fullName evidence="1">Uncharacterized protein</fullName>
    </submittedName>
</protein>
<dbReference type="Proteomes" id="UP000316921">
    <property type="component" value="Chromosome"/>
</dbReference>
<name>A0A518BGM6_9BACT</name>
<gene>
    <name evidence="1" type="ORF">Pla133_11390</name>
</gene>
<dbReference type="AlphaFoldDB" id="A0A518BGM6"/>
<proteinExistence type="predicted"/>
<evidence type="ECO:0000313" key="1">
    <source>
        <dbReference type="EMBL" id="QDU66073.1"/>
    </source>
</evidence>
<evidence type="ECO:0000313" key="2">
    <source>
        <dbReference type="Proteomes" id="UP000316921"/>
    </source>
</evidence>
<dbReference type="EMBL" id="CP036287">
    <property type="protein sequence ID" value="QDU66073.1"/>
    <property type="molecule type" value="Genomic_DNA"/>
</dbReference>
<keyword evidence="2" id="KW-1185">Reference proteome</keyword>
<sequence length="557" mass="58954">MADVAGGPAAAGAGVYVVPEGDELDPRDERIHDGSGELRIPVVGLSQRFDVHSSVGTITVDGPTVDGGEVVVELVQPAAAVTLSGRLVDTAGAPVAGEFFAGYAWRQGGEWREVTDVDAILVAADGRFSVDGAWRSGATAEARELRLRGPLTAEADGGWRYAAGSLPLDLSPSGVGAANVDVGELVVVGASERTEGSVLEAGGRPLSGMWVELRNADSVGFTIDQRRDLLGVAVTDELGHFSILHVPHVAGSEYFFAAASPTRTVGYDRSILAEVGSGGNRLELPDSAWVAMQIEAVGDVDLAGATLMVVQGDGASSHLVLPEVGRRVRLDLELEGEVDFRVLNADRNAILAQVHGVQLVRGESTLDGRLIPLVLGQGIGRTRVTIAAAEGRRAWPRISFSYSDGAGGEFEVGMGMTSPETTANVLHGPDAVALIVRAPGFFDRRLEPIEPDMRVELSPAGKIEFGAGELPSVDGLMLAPWLRYPGTNESGPWVKRDGDRFEFSPNRPGWLEVVWRWSEAETGELVAEFVGGELLVAETAEDQAFELPPVKVPVWPR</sequence>
<dbReference type="KEGG" id="pbap:Pla133_11390"/>